<proteinExistence type="inferred from homology"/>
<dbReference type="PROSITE" id="PS50106">
    <property type="entry name" value="PDZ"/>
    <property type="match status" value="2"/>
</dbReference>
<evidence type="ECO:0000256" key="5">
    <source>
        <dbReference type="ARBA" id="ARBA00022801"/>
    </source>
</evidence>
<reference evidence="8 9" key="1">
    <citation type="submission" date="2019-07" db="EMBL/GenBank/DDBJ databases">
        <title>Whole genome shotgun sequence of Pseudoalteromonas atlantica NBRC 103033.</title>
        <authorList>
            <person name="Hosoyama A."/>
            <person name="Uohara A."/>
            <person name="Ohji S."/>
            <person name="Ichikawa N."/>
        </authorList>
    </citation>
    <scope>NUCLEOTIDE SEQUENCE [LARGE SCALE GENOMIC DNA]</scope>
    <source>
        <strain evidence="8 9">NBRC 103033</strain>
    </source>
</reference>
<organism evidence="8 9">
    <name type="scientific">Pseudoalteromonas atlantica</name>
    <name type="common">Alteromonas atlantica</name>
    <dbReference type="NCBI Taxonomy" id="288"/>
    <lineage>
        <taxon>Bacteria</taxon>
        <taxon>Pseudomonadati</taxon>
        <taxon>Pseudomonadota</taxon>
        <taxon>Gammaproteobacteria</taxon>
        <taxon>Alteromonadales</taxon>
        <taxon>Pseudoalteromonadaceae</taxon>
        <taxon>Pseudoalteromonas</taxon>
    </lineage>
</organism>
<keyword evidence="3" id="KW-0732">Signal</keyword>
<comment type="similarity">
    <text evidence="1">Belongs to the peptidase S1C family.</text>
</comment>
<dbReference type="SUPFAM" id="SSF50156">
    <property type="entry name" value="PDZ domain-like"/>
    <property type="match status" value="2"/>
</dbReference>
<dbReference type="NCBIfam" id="TIGR02037">
    <property type="entry name" value="degP_htrA_DO"/>
    <property type="match status" value="1"/>
</dbReference>
<gene>
    <name evidence="8" type="primary">degQ</name>
    <name evidence="8" type="ORF">PAT01_09770</name>
</gene>
<protein>
    <submittedName>
        <fullName evidence="8">Serine endoprotease DegQ</fullName>
    </submittedName>
</protein>
<dbReference type="SMART" id="SM00228">
    <property type="entry name" value="PDZ"/>
    <property type="match status" value="2"/>
</dbReference>
<dbReference type="Gene3D" id="2.40.10.120">
    <property type="match status" value="1"/>
</dbReference>
<dbReference type="CDD" id="cd10839">
    <property type="entry name" value="cpPDZ1_DegP-like"/>
    <property type="match status" value="1"/>
</dbReference>
<dbReference type="InterPro" id="IPR011782">
    <property type="entry name" value="Pept_S1C_Do"/>
</dbReference>
<evidence type="ECO:0000313" key="9">
    <source>
        <dbReference type="Proteomes" id="UP000321189"/>
    </source>
</evidence>
<dbReference type="Gene3D" id="2.30.42.10">
    <property type="match status" value="2"/>
</dbReference>
<keyword evidence="4" id="KW-0677">Repeat</keyword>
<evidence type="ECO:0000256" key="6">
    <source>
        <dbReference type="ARBA" id="ARBA00022825"/>
    </source>
</evidence>
<keyword evidence="2" id="KW-0645">Protease</keyword>
<feature type="domain" description="PDZ" evidence="7">
    <location>
        <begin position="271"/>
        <end position="362"/>
    </location>
</feature>
<dbReference type="Proteomes" id="UP000321189">
    <property type="component" value="Unassembled WGS sequence"/>
</dbReference>
<dbReference type="PRINTS" id="PR00834">
    <property type="entry name" value="PROTEASES2C"/>
</dbReference>
<dbReference type="InterPro" id="IPR009003">
    <property type="entry name" value="Peptidase_S1_PA"/>
</dbReference>
<evidence type="ECO:0000256" key="1">
    <source>
        <dbReference type="ARBA" id="ARBA00010541"/>
    </source>
</evidence>
<comment type="caution">
    <text evidence="8">The sequence shown here is derived from an EMBL/GenBank/DDBJ whole genome shotgun (WGS) entry which is preliminary data.</text>
</comment>
<evidence type="ECO:0000256" key="4">
    <source>
        <dbReference type="ARBA" id="ARBA00022737"/>
    </source>
</evidence>
<dbReference type="InterPro" id="IPR001940">
    <property type="entry name" value="Peptidase_S1C"/>
</dbReference>
<name>A0ABQ0UD09_PSEAF</name>
<evidence type="ECO:0000259" key="7">
    <source>
        <dbReference type="PROSITE" id="PS50106"/>
    </source>
</evidence>
<evidence type="ECO:0000313" key="8">
    <source>
        <dbReference type="EMBL" id="GEK75673.1"/>
    </source>
</evidence>
<dbReference type="EMBL" id="BJUT01000006">
    <property type="protein sequence ID" value="GEK75673.1"/>
    <property type="molecule type" value="Genomic_DNA"/>
</dbReference>
<accession>A0ABQ0UD09</accession>
<keyword evidence="9" id="KW-1185">Reference proteome</keyword>
<dbReference type="Pfam" id="PF13365">
    <property type="entry name" value="Trypsin_2"/>
    <property type="match status" value="1"/>
</dbReference>
<evidence type="ECO:0000256" key="2">
    <source>
        <dbReference type="ARBA" id="ARBA00022670"/>
    </source>
</evidence>
<dbReference type="InterPro" id="IPR001478">
    <property type="entry name" value="PDZ"/>
</dbReference>
<dbReference type="SUPFAM" id="SSF50494">
    <property type="entry name" value="Trypsin-like serine proteases"/>
    <property type="match status" value="1"/>
</dbReference>
<dbReference type="PANTHER" id="PTHR22939:SF129">
    <property type="entry name" value="SERINE PROTEASE HTRA2, MITOCHONDRIAL"/>
    <property type="match status" value="1"/>
</dbReference>
<dbReference type="PANTHER" id="PTHR22939">
    <property type="entry name" value="SERINE PROTEASE FAMILY S1C HTRA-RELATED"/>
    <property type="match status" value="1"/>
</dbReference>
<keyword evidence="6" id="KW-0720">Serine protease</keyword>
<dbReference type="InterPro" id="IPR036034">
    <property type="entry name" value="PDZ_sf"/>
</dbReference>
<feature type="domain" description="PDZ" evidence="7">
    <location>
        <begin position="390"/>
        <end position="459"/>
    </location>
</feature>
<dbReference type="Pfam" id="PF00595">
    <property type="entry name" value="PDZ"/>
    <property type="match status" value="1"/>
</dbReference>
<keyword evidence="5" id="KW-0378">Hydrolase</keyword>
<dbReference type="Pfam" id="PF13180">
    <property type="entry name" value="PDZ_2"/>
    <property type="match status" value="1"/>
</dbReference>
<sequence>MQPFCFSCDVEYTLTMKMKMKLSLISAAILSTSLLLSPMASYAKLPIAVNGQQLPTLAPMLEQITPGVVSIQVSGSKEVRRRADPLEYFFGNPQPRSQKRQFSGLGSGVIIDADEGYVVTNNHVIQDAEKMVVTLEDGREFEATKIGTDKESDIALLQIDADDLTEVKLANSDKLRVGDFAVAIGNPFGLSHTVTSGIVSALGRSGLNIEGYEDFIQTDAAINQGNSGGALVNLNGELIGINTAILGASGGNVGIGFAIPSNMMKNLVDQIIEHGEVRRGSLGISGRPLDAGLAKAQQLDVKQGAYVMQVMDDTAASKAGIKAGDVIISINGSDISGFHELRSKIATLGEGREVKLGIYRDGKVKTIKVTLDGASGVTAAGDELHPAFQGATLENVQKNGTKGIEVATVDPRSPSARVGLEEGDVIVQVNRQRVENIRQMNKIIEDTQGNIVLGVKRGRESIFVLIQ</sequence>
<dbReference type="CDD" id="cd23084">
    <property type="entry name" value="cpPDZ2_DegP-like"/>
    <property type="match status" value="1"/>
</dbReference>
<evidence type="ECO:0000256" key="3">
    <source>
        <dbReference type="ARBA" id="ARBA00022729"/>
    </source>
</evidence>